<name>A0A2P8A7S6_9PEZI</name>
<comment type="caution">
    <text evidence="9">The sequence shown here is derived from an EMBL/GenBank/DDBJ whole genome shotgun (WGS) entry which is preliminary data.</text>
</comment>
<keyword evidence="7" id="KW-0333">Golgi apparatus</keyword>
<keyword evidence="10" id="KW-1185">Reference proteome</keyword>
<organism evidence="9 10">
    <name type="scientific">Elsinoe australis</name>
    <dbReference type="NCBI Taxonomy" id="40998"/>
    <lineage>
        <taxon>Eukaryota</taxon>
        <taxon>Fungi</taxon>
        <taxon>Dikarya</taxon>
        <taxon>Ascomycota</taxon>
        <taxon>Pezizomycotina</taxon>
        <taxon>Dothideomycetes</taxon>
        <taxon>Dothideomycetidae</taxon>
        <taxon>Myriangiales</taxon>
        <taxon>Elsinoaceae</taxon>
        <taxon>Elsinoe</taxon>
    </lineage>
</organism>
<evidence type="ECO:0000256" key="6">
    <source>
        <dbReference type="ARBA" id="ARBA00023136"/>
    </source>
</evidence>
<keyword evidence="5 7" id="KW-1133">Transmembrane helix</keyword>
<dbReference type="GO" id="GO:0030659">
    <property type="term" value="C:cytoplasmic vesicle membrane"/>
    <property type="evidence" value="ECO:0007669"/>
    <property type="project" value="UniProtKB-SubCell"/>
</dbReference>
<gene>
    <name evidence="9" type="ORF">B9Z65_6134</name>
</gene>
<keyword evidence="6 7" id="KW-0472">Membrane</keyword>
<proteinExistence type="inferred from homology"/>
<keyword evidence="7" id="KW-0813">Transport</keyword>
<keyword evidence="7" id="KW-0968">Cytoplasmic vesicle</keyword>
<keyword evidence="4 7" id="KW-0812">Transmembrane</keyword>
<feature type="transmembrane region" description="Helical" evidence="7">
    <location>
        <begin position="350"/>
        <end position="368"/>
    </location>
</feature>
<accession>A0A2P8A7S6</accession>
<dbReference type="GO" id="GO:0000139">
    <property type="term" value="C:Golgi membrane"/>
    <property type="evidence" value="ECO:0007669"/>
    <property type="project" value="UniProtKB-SubCell"/>
</dbReference>
<evidence type="ECO:0000256" key="3">
    <source>
        <dbReference type="ARBA" id="ARBA00011182"/>
    </source>
</evidence>
<dbReference type="GO" id="GO:0005789">
    <property type="term" value="C:endoplasmic reticulum membrane"/>
    <property type="evidence" value="ECO:0007669"/>
    <property type="project" value="UniProtKB-SubCell"/>
</dbReference>
<feature type="region of interest" description="Disordered" evidence="8">
    <location>
        <begin position="1"/>
        <end position="47"/>
    </location>
</feature>
<feature type="transmembrane region" description="Helical" evidence="7">
    <location>
        <begin position="53"/>
        <end position="70"/>
    </location>
</feature>
<evidence type="ECO:0000256" key="8">
    <source>
        <dbReference type="SAM" id="MobiDB-lite"/>
    </source>
</evidence>
<dbReference type="InterPro" id="IPR050186">
    <property type="entry name" value="TPT_transporter"/>
</dbReference>
<comment type="function">
    <text evidence="1 7">Involved in the import of GDP-mannose from the cytoplasm into the Golgi lumen.</text>
</comment>
<dbReference type="AlphaFoldDB" id="A0A2P8A7S6"/>
<feature type="transmembrane region" description="Helical" evidence="7">
    <location>
        <begin position="323"/>
        <end position="344"/>
    </location>
</feature>
<comment type="subcellular location">
    <subcellularLocation>
        <location evidence="7">Golgi apparatus membrane</location>
        <topology evidence="7">Multi-pass membrane protein</topology>
    </subcellularLocation>
    <subcellularLocation>
        <location evidence="7">Cytoplasmic vesicle membrane</location>
        <topology evidence="7">Multi-pass membrane protein</topology>
    </subcellularLocation>
    <subcellularLocation>
        <location evidence="7">Endoplasmic reticulum membrane</location>
        <topology evidence="7">Multi-pass membrane protein</topology>
    </subcellularLocation>
</comment>
<feature type="transmembrane region" description="Helical" evidence="7">
    <location>
        <begin position="294"/>
        <end position="311"/>
    </location>
</feature>
<feature type="transmembrane region" description="Helical" evidence="7">
    <location>
        <begin position="176"/>
        <end position="194"/>
    </location>
</feature>
<dbReference type="OrthoDB" id="5547497at2759"/>
<dbReference type="Proteomes" id="UP000243723">
    <property type="component" value="Unassembled WGS sequence"/>
</dbReference>
<feature type="region of interest" description="Disordered" evidence="8">
    <location>
        <begin position="204"/>
        <end position="226"/>
    </location>
</feature>
<sequence>MAERRSSDTEIFHDPDLEVGPLLEKHRDSEDSIQPEPRPSTAQSPPQQTSKKLVFWIAINILSTIGIVFTNKHLLTSPLLRGCQLLFASYHFLLTHLTLHLCSSPTLLRNPLFPRATTTPLTTLLPLATAMSLNVLLPNLSLAHSSITFYQTARVLITPVTTVLNYLLYSKTISSRAALALVPVCLGVGCVTYFDVRPGPPPSSSNILPHLRPSHTRPAPGKEAKGTTPLGATFALTGVLASSIYTLFIARYQATLQLTSVQLLHRQSLVGGVLLLYFVPWLDRLPVWGEVEGWQWGLIALSGACAVLINLSQFVIVGGAGPVASTVVGHAKTVGVVGLGWGVSGRGWREGGLVGVVLALAGMVRYTVVEMRERRRGRGG</sequence>
<dbReference type="PANTHER" id="PTHR11132">
    <property type="entry name" value="SOLUTE CARRIER FAMILY 35"/>
    <property type="match status" value="1"/>
</dbReference>
<evidence type="ECO:0000256" key="5">
    <source>
        <dbReference type="ARBA" id="ARBA00022989"/>
    </source>
</evidence>
<comment type="similarity">
    <text evidence="2 7">Belongs to the TPT transporter family. SLC35D subfamily.</text>
</comment>
<protein>
    <recommendedName>
        <fullName evidence="7">GDP-mannose transporter</fullName>
        <shortName evidence="7">GMT</shortName>
    </recommendedName>
</protein>
<keyword evidence="7" id="KW-0256">Endoplasmic reticulum</keyword>
<comment type="subunit">
    <text evidence="3 7">Homooligomer.</text>
</comment>
<keyword evidence="7" id="KW-0762">Sugar transport</keyword>
<dbReference type="EMBL" id="NHZQ01000060">
    <property type="protein sequence ID" value="PSK56510.1"/>
    <property type="molecule type" value="Genomic_DNA"/>
</dbReference>
<evidence type="ECO:0000256" key="4">
    <source>
        <dbReference type="ARBA" id="ARBA00022692"/>
    </source>
</evidence>
<reference evidence="9 10" key="1">
    <citation type="submission" date="2017-05" db="EMBL/GenBank/DDBJ databases">
        <title>Draft genome sequence of Elsinoe australis.</title>
        <authorList>
            <person name="Cheng Q."/>
        </authorList>
    </citation>
    <scope>NUCLEOTIDE SEQUENCE [LARGE SCALE GENOMIC DNA]</scope>
    <source>
        <strain evidence="9 10">NL1</strain>
    </source>
</reference>
<evidence type="ECO:0000313" key="10">
    <source>
        <dbReference type="Proteomes" id="UP000243723"/>
    </source>
</evidence>
<evidence type="ECO:0000256" key="1">
    <source>
        <dbReference type="ARBA" id="ARBA00003420"/>
    </source>
</evidence>
<feature type="transmembrane region" description="Helical" evidence="7">
    <location>
        <begin position="230"/>
        <end position="251"/>
    </location>
</feature>
<feature type="compositionally biased region" description="Basic and acidic residues" evidence="8">
    <location>
        <begin position="1"/>
        <end position="16"/>
    </location>
</feature>
<evidence type="ECO:0000256" key="2">
    <source>
        <dbReference type="ARBA" id="ARBA00010425"/>
    </source>
</evidence>
<feature type="transmembrane region" description="Helical" evidence="7">
    <location>
        <begin position="149"/>
        <end position="169"/>
    </location>
</feature>
<evidence type="ECO:0000256" key="7">
    <source>
        <dbReference type="RuleBase" id="RU367097"/>
    </source>
</evidence>
<feature type="transmembrane region" description="Helical" evidence="7">
    <location>
        <begin position="263"/>
        <end position="282"/>
    </location>
</feature>
<evidence type="ECO:0000313" key="9">
    <source>
        <dbReference type="EMBL" id="PSK56510.1"/>
    </source>
</evidence>